<keyword evidence="1" id="KW-1133">Transmembrane helix</keyword>
<reference evidence="3" key="1">
    <citation type="submission" date="2023-07" db="EMBL/GenBank/DDBJ databases">
        <title>Functional and genomic diversity of the sorghum phyllosphere microbiome.</title>
        <authorList>
            <person name="Shade A."/>
        </authorList>
    </citation>
    <scope>NUCLEOTIDE SEQUENCE [LARGE SCALE GENOMIC DNA]</scope>
    <source>
        <strain evidence="3">SORGH_AS_0422</strain>
    </source>
</reference>
<evidence type="ECO:0000313" key="2">
    <source>
        <dbReference type="EMBL" id="MDT3403994.1"/>
    </source>
</evidence>
<protein>
    <submittedName>
        <fullName evidence="2">Inner membrane protein</fullName>
    </submittedName>
</protein>
<dbReference type="NCBIfam" id="NF008712">
    <property type="entry name" value="PRK11715.1-1"/>
    <property type="match status" value="1"/>
</dbReference>
<feature type="transmembrane region" description="Helical" evidence="1">
    <location>
        <begin position="395"/>
        <end position="412"/>
    </location>
</feature>
<dbReference type="RefSeq" id="WP_311951336.1">
    <property type="nucleotide sequence ID" value="NZ_JAVLVU010000001.1"/>
</dbReference>
<keyword evidence="1" id="KW-0812">Transmembrane</keyword>
<feature type="transmembrane region" description="Helical" evidence="1">
    <location>
        <begin position="366"/>
        <end position="388"/>
    </location>
</feature>
<evidence type="ECO:0000313" key="3">
    <source>
        <dbReference type="Proteomes" id="UP001258315"/>
    </source>
</evidence>
<feature type="transmembrane region" description="Helical" evidence="1">
    <location>
        <begin position="314"/>
        <end position="332"/>
    </location>
</feature>
<feature type="transmembrane region" description="Helical" evidence="1">
    <location>
        <begin position="15"/>
        <end position="36"/>
    </location>
</feature>
<proteinExistence type="predicted"/>
<keyword evidence="1" id="KW-0472">Membrane</keyword>
<feature type="transmembrane region" description="Helical" evidence="1">
    <location>
        <begin position="339"/>
        <end position="360"/>
    </location>
</feature>
<keyword evidence="3" id="KW-1185">Reference proteome</keyword>
<dbReference type="PANTHER" id="PTHR30092">
    <property type="entry name" value="INNER MEMBRANE PROTEIN CRED"/>
    <property type="match status" value="1"/>
</dbReference>
<dbReference type="Proteomes" id="UP001258315">
    <property type="component" value="Unassembled WGS sequence"/>
</dbReference>
<name>A0ABU3GW49_9SPHI</name>
<sequence length="455" mass="51421">MQTQPSSTNWLKESVLLKMLIIMVIALLLLIPSAWIQGLIQERSVRQEQITQEVSDQWSGSQLVQGPVLIIPYKKQVRERDTSNKVIIKEYTQRIYLLPQNLNIKGNVATRKLHRGIFDVGVYDSKLNITGNFNRADIAKLQIDSNQLMLNKARVIFAISDLKGLKSNPVINIQNLKLEVEPALNGDNLLDNGLQASIDLSTGADDIPFNFDLDLKGSESLSFAHTGKTTQVEVSGNWPSPKFDGRTLPNERTIVDSTFNAKWRMLYYNRPFPQQWAGNDTLLNSFKNNKNALFGVQLHIQVDEYQKTERTSKYAILIIVLTFVSLFLTEVIQKRRIHVFNYALIGAAMIVFYTLLLSFSEQVGYNIAYLIAAVATIGLIAWFTASLLSNRKAAVLFAVILTIFYGFIFVIIQLEDLSLLVGSIALFIIISTLMYFSRKISWDAQQPAEIEETFA</sequence>
<dbReference type="PIRSF" id="PIRSF004548">
    <property type="entry name" value="CreD"/>
    <property type="match status" value="1"/>
</dbReference>
<dbReference type="Pfam" id="PF06123">
    <property type="entry name" value="CreD"/>
    <property type="match status" value="1"/>
</dbReference>
<evidence type="ECO:0000256" key="1">
    <source>
        <dbReference type="SAM" id="Phobius"/>
    </source>
</evidence>
<comment type="caution">
    <text evidence="2">The sequence shown here is derived from an EMBL/GenBank/DDBJ whole genome shotgun (WGS) entry which is preliminary data.</text>
</comment>
<accession>A0ABU3GW49</accession>
<organism evidence="2 3">
    <name type="scientific">Mucilaginibacter terrae</name>
    <dbReference type="NCBI Taxonomy" id="1955052"/>
    <lineage>
        <taxon>Bacteria</taxon>
        <taxon>Pseudomonadati</taxon>
        <taxon>Bacteroidota</taxon>
        <taxon>Sphingobacteriia</taxon>
        <taxon>Sphingobacteriales</taxon>
        <taxon>Sphingobacteriaceae</taxon>
        <taxon>Mucilaginibacter</taxon>
    </lineage>
</organism>
<dbReference type="PANTHER" id="PTHR30092:SF0">
    <property type="entry name" value="INNER MEMBRANE PROTEIN CRED"/>
    <property type="match status" value="1"/>
</dbReference>
<dbReference type="EMBL" id="JAVLVU010000001">
    <property type="protein sequence ID" value="MDT3403994.1"/>
    <property type="molecule type" value="Genomic_DNA"/>
</dbReference>
<gene>
    <name evidence="2" type="ORF">QE417_003066</name>
</gene>
<dbReference type="InterPro" id="IPR010364">
    <property type="entry name" value="Uncharacterised_IM_CreD"/>
</dbReference>
<feature type="transmembrane region" description="Helical" evidence="1">
    <location>
        <begin position="418"/>
        <end position="436"/>
    </location>
</feature>